<organism evidence="1 4">
    <name type="scientific">Myxococcus virescens</name>
    <dbReference type="NCBI Taxonomy" id="83456"/>
    <lineage>
        <taxon>Bacteria</taxon>
        <taxon>Pseudomonadati</taxon>
        <taxon>Myxococcota</taxon>
        <taxon>Myxococcia</taxon>
        <taxon>Myxococcales</taxon>
        <taxon>Cystobacterineae</taxon>
        <taxon>Myxococcaceae</taxon>
        <taxon>Myxococcus</taxon>
    </lineage>
</organism>
<evidence type="ECO:0000313" key="3">
    <source>
        <dbReference type="Proteomes" id="UP000198717"/>
    </source>
</evidence>
<name>A0A511HBK7_9BACT</name>
<evidence type="ECO:0000313" key="2">
    <source>
        <dbReference type="EMBL" id="SDE20734.1"/>
    </source>
</evidence>
<dbReference type="Pfam" id="PF20242">
    <property type="entry name" value="Emfourin"/>
    <property type="match status" value="1"/>
</dbReference>
<gene>
    <name evidence="1" type="ORF">MVI01_27140</name>
    <name evidence="2" type="ORF">SAMN04488504_10513</name>
</gene>
<dbReference type="EMBL" id="BJVY01000012">
    <property type="protein sequence ID" value="GEL70930.1"/>
    <property type="molecule type" value="Genomic_DNA"/>
</dbReference>
<accession>A0A511HBK7</accession>
<evidence type="ECO:0000313" key="1">
    <source>
        <dbReference type="EMBL" id="GEL70930.1"/>
    </source>
</evidence>
<keyword evidence="3" id="KW-1185">Reference proteome</keyword>
<comment type="caution">
    <text evidence="1">The sequence shown here is derived from an EMBL/GenBank/DDBJ whole genome shotgun (WGS) entry which is preliminary data.</text>
</comment>
<evidence type="ECO:0000313" key="4">
    <source>
        <dbReference type="Proteomes" id="UP000321224"/>
    </source>
</evidence>
<reference evidence="2 3" key="1">
    <citation type="submission" date="2016-10" db="EMBL/GenBank/DDBJ databases">
        <authorList>
            <person name="Varghese N."/>
            <person name="Submissions S."/>
        </authorList>
    </citation>
    <scope>NUCLEOTIDE SEQUENCE [LARGE SCALE GENOMIC DNA]</scope>
    <source>
        <strain evidence="2 3">DSM 2260</strain>
    </source>
</reference>
<reference evidence="1 4" key="2">
    <citation type="submission" date="2019-07" db="EMBL/GenBank/DDBJ databases">
        <title>Whole genome shotgun sequence of Myxococcus virescens NBRC 100334.</title>
        <authorList>
            <person name="Hosoyama A."/>
            <person name="Uohara A."/>
            <person name="Ohji S."/>
            <person name="Ichikawa N."/>
        </authorList>
    </citation>
    <scope>NUCLEOTIDE SEQUENCE [LARGE SCALE GENOMIC DNA]</scope>
    <source>
        <strain evidence="1 4">NBRC 100334</strain>
    </source>
</reference>
<dbReference type="InterPro" id="IPR049457">
    <property type="entry name" value="Emfourin"/>
</dbReference>
<proteinExistence type="predicted"/>
<dbReference type="Proteomes" id="UP000321224">
    <property type="component" value="Unassembled WGS sequence"/>
</dbReference>
<protein>
    <submittedName>
        <fullName evidence="1">Uncharacterized protein</fullName>
    </submittedName>
</protein>
<dbReference type="AlphaFoldDB" id="A0A511HBK7"/>
<dbReference type="Proteomes" id="UP000198717">
    <property type="component" value="Unassembled WGS sequence"/>
</dbReference>
<sequence>MRIELKREGGPAYFPGLARPRVVDLTSLPPEQAEALRKSVQAARFFELPPVVGTLPPGAADARRFTLTVEEEGRRHTVQFIEPVEEPRLHDLLEQVTKAERAQRRGARPGTPG</sequence>
<dbReference type="RefSeq" id="WP_090490468.1">
    <property type="nucleotide sequence ID" value="NZ_BJVY01000012.1"/>
</dbReference>
<dbReference type="EMBL" id="FNAJ01000005">
    <property type="protein sequence ID" value="SDE20734.1"/>
    <property type="molecule type" value="Genomic_DNA"/>
</dbReference>